<feature type="region of interest" description="Disordered" evidence="1">
    <location>
        <begin position="383"/>
        <end position="427"/>
    </location>
</feature>
<reference evidence="2 3" key="1">
    <citation type="submission" date="2017-10" db="EMBL/GenBank/DDBJ databases">
        <title>Comparative genomics in systemic dimorphic fungi from Ajellomycetaceae.</title>
        <authorList>
            <person name="Munoz J.F."/>
            <person name="Mcewen J.G."/>
            <person name="Clay O.K."/>
            <person name="Cuomo C.A."/>
        </authorList>
    </citation>
    <scope>NUCLEOTIDE SEQUENCE [LARGE SCALE GENOMIC DNA]</scope>
    <source>
        <strain evidence="2 3">UAMH5409</strain>
    </source>
</reference>
<feature type="compositionally biased region" description="Polar residues" evidence="1">
    <location>
        <begin position="384"/>
        <end position="395"/>
    </location>
</feature>
<keyword evidence="3" id="KW-1185">Reference proteome</keyword>
<dbReference type="AlphaFoldDB" id="A0A2B7XT05"/>
<proteinExistence type="predicted"/>
<comment type="caution">
    <text evidence="2">The sequence shown here is derived from an EMBL/GenBank/DDBJ whole genome shotgun (WGS) entry which is preliminary data.</text>
</comment>
<dbReference type="STRING" id="1447875.A0A2B7XT05"/>
<dbReference type="Proteomes" id="UP000223968">
    <property type="component" value="Unassembled WGS sequence"/>
</dbReference>
<evidence type="ECO:0000256" key="1">
    <source>
        <dbReference type="SAM" id="MobiDB-lite"/>
    </source>
</evidence>
<organism evidence="2 3">
    <name type="scientific">Helicocarpus griseus UAMH5409</name>
    <dbReference type="NCBI Taxonomy" id="1447875"/>
    <lineage>
        <taxon>Eukaryota</taxon>
        <taxon>Fungi</taxon>
        <taxon>Dikarya</taxon>
        <taxon>Ascomycota</taxon>
        <taxon>Pezizomycotina</taxon>
        <taxon>Eurotiomycetes</taxon>
        <taxon>Eurotiomycetidae</taxon>
        <taxon>Onygenales</taxon>
        <taxon>Ajellomycetaceae</taxon>
        <taxon>Helicocarpus</taxon>
    </lineage>
</organism>
<dbReference type="EMBL" id="PDNB01000070">
    <property type="protein sequence ID" value="PGH11617.1"/>
    <property type="molecule type" value="Genomic_DNA"/>
</dbReference>
<evidence type="ECO:0000313" key="3">
    <source>
        <dbReference type="Proteomes" id="UP000223968"/>
    </source>
</evidence>
<name>A0A2B7XT05_9EURO</name>
<protein>
    <submittedName>
        <fullName evidence="2">Uncharacterized protein</fullName>
    </submittedName>
</protein>
<feature type="region of interest" description="Disordered" evidence="1">
    <location>
        <begin position="1"/>
        <end position="23"/>
    </location>
</feature>
<evidence type="ECO:0000313" key="2">
    <source>
        <dbReference type="EMBL" id="PGH11617.1"/>
    </source>
</evidence>
<accession>A0A2B7XT05</accession>
<gene>
    <name evidence="2" type="ORF">AJ79_04757</name>
</gene>
<sequence length="549" mass="60784">MAGNPAPSFQVPRLSPKAAPQPGLLSHFYSNDVSAPRAARNSSPSLQPPAASAPTVAWPLTYPVFPEGGVEALIYHHKMKSMVSGEMYCWTYISKGLARVGQKEIVFTIRRRASEGQSDISITPFQWMKMVYSAARDGQRVDEFQRTEFHSPSFLDRSDFKWVVYCRAQSIDNVLASYFPNEWLQAIPLIDSEAEVAKRYGLMRTLGHLGTQERWFPYPPWIDRDRHPCITMANMAGTMKDSLPLVIVRGISAVKKGAEIALYVPEESASSLKEALSQFEIQHVFALDSTLHKDADSSLLWSNTDTQPRAYGAGMSNACMNLGYFAFCPCQKDNELKMIEDGYIFMISNSTWATFRKAIEQSTSSGITLSSGLRFTLQFEKSRPGQSIDPSSTLPTEAEPPPVASSPAASGFTKYTPKNPTPEHQKPTHVHCNHIALLDNNITNAADVGKLTNFIKLIENVVDIAVPKTAPPGVVGGGKLVIEADVGGPDRDDLLGREWFKMSFSPPSLSALPMDQIYTEVSRVPKPDIEPRRRFALAFNVWGFQGPWS</sequence>
<dbReference type="OrthoDB" id="5872154at2759"/>